<feature type="compositionally biased region" description="Basic residues" evidence="1">
    <location>
        <begin position="1"/>
        <end position="12"/>
    </location>
</feature>
<keyword evidence="3" id="KW-1185">Reference proteome</keyword>
<evidence type="ECO:0000313" key="3">
    <source>
        <dbReference type="Proteomes" id="UP000076858"/>
    </source>
</evidence>
<feature type="non-terminal residue" evidence="2">
    <location>
        <position position="92"/>
    </location>
</feature>
<feature type="compositionally biased region" description="Polar residues" evidence="1">
    <location>
        <begin position="82"/>
        <end position="92"/>
    </location>
</feature>
<sequence length="92" mass="10650">VRIKLARRRTHSRSGTNHPPIGRNIPTTSCVASTKRLCHQRYSPLSLQIKQISHKRRQTNPFRPRQEISRPNDSNMPVLWRASTSQHHPVPS</sequence>
<gene>
    <name evidence="2" type="ORF">APZ42_001812</name>
</gene>
<name>A0A164IQI4_9CRUS</name>
<dbReference type="EMBL" id="LRGB01006706">
    <property type="protein sequence ID" value="KZS01510.1"/>
    <property type="molecule type" value="Genomic_DNA"/>
</dbReference>
<comment type="caution">
    <text evidence="2">The sequence shown here is derived from an EMBL/GenBank/DDBJ whole genome shotgun (WGS) entry which is preliminary data.</text>
</comment>
<evidence type="ECO:0000313" key="2">
    <source>
        <dbReference type="EMBL" id="KZS01510.1"/>
    </source>
</evidence>
<proteinExistence type="predicted"/>
<feature type="region of interest" description="Disordered" evidence="1">
    <location>
        <begin position="53"/>
        <end position="92"/>
    </location>
</feature>
<reference evidence="2 3" key="1">
    <citation type="submission" date="2016-03" db="EMBL/GenBank/DDBJ databases">
        <title>EvidentialGene: Evidence-directed Construction of Genes on Genomes.</title>
        <authorList>
            <person name="Gilbert D.G."/>
            <person name="Choi J.-H."/>
            <person name="Mockaitis K."/>
            <person name="Colbourne J."/>
            <person name="Pfrender M."/>
        </authorList>
    </citation>
    <scope>NUCLEOTIDE SEQUENCE [LARGE SCALE GENOMIC DNA]</scope>
    <source>
        <strain evidence="2 3">Xinb3</strain>
        <tissue evidence="2">Complete organism</tissue>
    </source>
</reference>
<organism evidence="2 3">
    <name type="scientific">Daphnia magna</name>
    <dbReference type="NCBI Taxonomy" id="35525"/>
    <lineage>
        <taxon>Eukaryota</taxon>
        <taxon>Metazoa</taxon>
        <taxon>Ecdysozoa</taxon>
        <taxon>Arthropoda</taxon>
        <taxon>Crustacea</taxon>
        <taxon>Branchiopoda</taxon>
        <taxon>Diplostraca</taxon>
        <taxon>Cladocera</taxon>
        <taxon>Anomopoda</taxon>
        <taxon>Daphniidae</taxon>
        <taxon>Daphnia</taxon>
    </lineage>
</organism>
<evidence type="ECO:0000256" key="1">
    <source>
        <dbReference type="SAM" id="MobiDB-lite"/>
    </source>
</evidence>
<accession>A0A164IQI4</accession>
<protein>
    <submittedName>
        <fullName evidence="2">Uncharacterized protein</fullName>
    </submittedName>
</protein>
<dbReference type="Proteomes" id="UP000076858">
    <property type="component" value="Unassembled WGS sequence"/>
</dbReference>
<feature type="region of interest" description="Disordered" evidence="1">
    <location>
        <begin position="1"/>
        <end position="27"/>
    </location>
</feature>
<dbReference type="AlphaFoldDB" id="A0A164IQI4"/>
<feature type="non-terminal residue" evidence="2">
    <location>
        <position position="1"/>
    </location>
</feature>